<comment type="caution">
    <text evidence="1">The sequence shown here is derived from an EMBL/GenBank/DDBJ whole genome shotgun (WGS) entry which is preliminary data.</text>
</comment>
<name>A0AAV5UAB8_9BILA</name>
<proteinExistence type="predicted"/>
<evidence type="ECO:0000313" key="2">
    <source>
        <dbReference type="Proteomes" id="UP001432027"/>
    </source>
</evidence>
<keyword evidence="2" id="KW-1185">Reference proteome</keyword>
<reference evidence="1" key="1">
    <citation type="submission" date="2023-10" db="EMBL/GenBank/DDBJ databases">
        <title>Genome assembly of Pristionchus species.</title>
        <authorList>
            <person name="Yoshida K."/>
            <person name="Sommer R.J."/>
        </authorList>
    </citation>
    <scope>NUCLEOTIDE SEQUENCE</scope>
    <source>
        <strain evidence="1">RS0144</strain>
    </source>
</reference>
<gene>
    <name evidence="1" type="ORF">PENTCL1PPCAC_25518</name>
</gene>
<dbReference type="EMBL" id="BTSX01000006">
    <property type="protein sequence ID" value="GMT03344.1"/>
    <property type="molecule type" value="Genomic_DNA"/>
</dbReference>
<sequence length="178" mass="20882">GFFLSADSLAVPARRSLFKRFFEDEGARALRHVAAQSPFLFKKMLRLQYLKPSSSSEMWSEADFNAPLLPSDEKAMENELFTLWMIDVWSRNDVEAYCRSHALVVVLQEVWRSDQFKNRYMVKTKEQAPTPSSPIRVEFMNTPKYEVPKLFASLFVRYLRNNYDNIELFTDLLFVFIG</sequence>
<organism evidence="1 2">
    <name type="scientific">Pristionchus entomophagus</name>
    <dbReference type="NCBI Taxonomy" id="358040"/>
    <lineage>
        <taxon>Eukaryota</taxon>
        <taxon>Metazoa</taxon>
        <taxon>Ecdysozoa</taxon>
        <taxon>Nematoda</taxon>
        <taxon>Chromadorea</taxon>
        <taxon>Rhabditida</taxon>
        <taxon>Rhabditina</taxon>
        <taxon>Diplogasteromorpha</taxon>
        <taxon>Diplogasteroidea</taxon>
        <taxon>Neodiplogasteridae</taxon>
        <taxon>Pristionchus</taxon>
    </lineage>
</organism>
<dbReference type="AlphaFoldDB" id="A0AAV5UAB8"/>
<accession>A0AAV5UAB8</accession>
<feature type="non-terminal residue" evidence="1">
    <location>
        <position position="1"/>
    </location>
</feature>
<feature type="non-terminal residue" evidence="1">
    <location>
        <position position="178"/>
    </location>
</feature>
<protein>
    <submittedName>
        <fullName evidence="1">Uncharacterized protein</fullName>
    </submittedName>
</protein>
<evidence type="ECO:0000313" key="1">
    <source>
        <dbReference type="EMBL" id="GMT03344.1"/>
    </source>
</evidence>
<dbReference type="Proteomes" id="UP001432027">
    <property type="component" value="Unassembled WGS sequence"/>
</dbReference>